<dbReference type="InterPro" id="IPR011004">
    <property type="entry name" value="Trimer_LpxA-like_sf"/>
</dbReference>
<evidence type="ECO:0000256" key="2">
    <source>
        <dbReference type="ARBA" id="ARBA00022679"/>
    </source>
</evidence>
<dbReference type="InterPro" id="IPR051159">
    <property type="entry name" value="Hexapeptide_acetyltransf"/>
</dbReference>
<dbReference type="InterPro" id="IPR018357">
    <property type="entry name" value="Hexapep_transf_CS"/>
</dbReference>
<comment type="caution">
    <text evidence="5">The sequence shown here is derived from an EMBL/GenBank/DDBJ whole genome shotgun (WGS) entry which is preliminary data.</text>
</comment>
<keyword evidence="3" id="KW-0677">Repeat</keyword>
<keyword evidence="6" id="KW-1185">Reference proteome</keyword>
<dbReference type="Pfam" id="PF00132">
    <property type="entry name" value="Hexapep"/>
    <property type="match status" value="1"/>
</dbReference>
<dbReference type="SUPFAM" id="SSF51161">
    <property type="entry name" value="Trimeric LpxA-like enzymes"/>
    <property type="match status" value="1"/>
</dbReference>
<dbReference type="EMBL" id="JBHSGW010000004">
    <property type="protein sequence ID" value="MFC4739763.1"/>
    <property type="molecule type" value="Genomic_DNA"/>
</dbReference>
<evidence type="ECO:0000313" key="5">
    <source>
        <dbReference type="EMBL" id="MFC4739763.1"/>
    </source>
</evidence>
<gene>
    <name evidence="5" type="ORF">ACFO3U_07115</name>
</gene>
<evidence type="ECO:0000256" key="3">
    <source>
        <dbReference type="ARBA" id="ARBA00022737"/>
    </source>
</evidence>
<protein>
    <submittedName>
        <fullName evidence="5">Acyltransferase</fullName>
        <ecNumber evidence="5">2.3.1.-</ecNumber>
    </submittedName>
</protein>
<evidence type="ECO:0000256" key="1">
    <source>
        <dbReference type="ARBA" id="ARBA00007274"/>
    </source>
</evidence>
<dbReference type="RefSeq" id="WP_379739809.1">
    <property type="nucleotide sequence ID" value="NZ_JBHSGW010000004.1"/>
</dbReference>
<keyword evidence="2 5" id="KW-0808">Transferase</keyword>
<comment type="similarity">
    <text evidence="1">Belongs to the transferase hexapeptide repeat family.</text>
</comment>
<reference evidence="6" key="1">
    <citation type="journal article" date="2019" name="Int. J. Syst. Evol. Microbiol.">
        <title>The Global Catalogue of Microorganisms (GCM) 10K type strain sequencing project: providing services to taxonomists for standard genome sequencing and annotation.</title>
        <authorList>
            <consortium name="The Broad Institute Genomics Platform"/>
            <consortium name="The Broad Institute Genome Sequencing Center for Infectious Disease"/>
            <person name="Wu L."/>
            <person name="Ma J."/>
        </authorList>
    </citation>
    <scope>NUCLEOTIDE SEQUENCE [LARGE SCALE GENOMIC DNA]</scope>
    <source>
        <strain evidence="6">CCUG 50349</strain>
    </source>
</reference>
<dbReference type="CDD" id="cd04647">
    <property type="entry name" value="LbH_MAT_like"/>
    <property type="match status" value="1"/>
</dbReference>
<dbReference type="InterPro" id="IPR001451">
    <property type="entry name" value="Hexapep"/>
</dbReference>
<dbReference type="PROSITE" id="PS00101">
    <property type="entry name" value="HEXAPEP_TRANSFERASES"/>
    <property type="match status" value="1"/>
</dbReference>
<dbReference type="PANTHER" id="PTHR23416">
    <property type="entry name" value="SIALIC ACID SYNTHASE-RELATED"/>
    <property type="match status" value="1"/>
</dbReference>
<dbReference type="PANTHER" id="PTHR23416:SF23">
    <property type="entry name" value="ACETYLTRANSFERASE C18B11.09C-RELATED"/>
    <property type="match status" value="1"/>
</dbReference>
<evidence type="ECO:0000256" key="4">
    <source>
        <dbReference type="ARBA" id="ARBA00023315"/>
    </source>
</evidence>
<proteinExistence type="inferred from homology"/>
<dbReference type="EC" id="2.3.1.-" evidence="5"/>
<dbReference type="Gene3D" id="2.160.10.10">
    <property type="entry name" value="Hexapeptide repeat proteins"/>
    <property type="match status" value="1"/>
</dbReference>
<sequence>MIKKIKDIFFIKFRILKYKWLSKCRNTIGKPKLYHPLLMEGNGLIEFGTNVQIGVKSSPNFYSHYSYLEVKFSESKIKIGNNVSINNNFSAVSFSKIIIEDDVLIGVNCSMIDTDGHQLEIDKRTIGIPKTEEIVISKNVFIGDNVSILKGVKIGENTVIGFGSVVTKSIPDNVIAAGNPAKIIKSI</sequence>
<keyword evidence="4 5" id="KW-0012">Acyltransferase</keyword>
<dbReference type="Proteomes" id="UP001595885">
    <property type="component" value="Unassembled WGS sequence"/>
</dbReference>
<accession>A0ABV9P2G5</accession>
<dbReference type="GO" id="GO:0016746">
    <property type="term" value="F:acyltransferase activity"/>
    <property type="evidence" value="ECO:0007669"/>
    <property type="project" value="UniProtKB-KW"/>
</dbReference>
<dbReference type="Pfam" id="PF14602">
    <property type="entry name" value="Hexapep_2"/>
    <property type="match status" value="1"/>
</dbReference>
<name>A0ABV9P2G5_9FLAO</name>
<organism evidence="5 6">
    <name type="scientific">Flavobacterium ponti</name>
    <dbReference type="NCBI Taxonomy" id="665133"/>
    <lineage>
        <taxon>Bacteria</taxon>
        <taxon>Pseudomonadati</taxon>
        <taxon>Bacteroidota</taxon>
        <taxon>Flavobacteriia</taxon>
        <taxon>Flavobacteriales</taxon>
        <taxon>Flavobacteriaceae</taxon>
        <taxon>Flavobacterium</taxon>
    </lineage>
</organism>
<evidence type="ECO:0000313" key="6">
    <source>
        <dbReference type="Proteomes" id="UP001595885"/>
    </source>
</evidence>